<name>A0A5A5TBL4_9CHLR</name>
<reference evidence="2 3" key="1">
    <citation type="submission" date="2019-01" db="EMBL/GenBank/DDBJ databases">
        <title>Draft genome sequence of Dictyobacter sp. Uno17.</title>
        <authorList>
            <person name="Wang C.M."/>
            <person name="Zheng Y."/>
            <person name="Sakai Y."/>
            <person name="Abe K."/>
            <person name="Yokota A."/>
            <person name="Yabe S."/>
        </authorList>
    </citation>
    <scope>NUCLEOTIDE SEQUENCE [LARGE SCALE GENOMIC DNA]</scope>
    <source>
        <strain evidence="2 3">Uno17</strain>
    </source>
</reference>
<keyword evidence="1" id="KW-1133">Transmembrane helix</keyword>
<keyword evidence="1" id="KW-0472">Membrane</keyword>
<sequence length="111" mass="12307">MTQRQGNVHSQQRYTHHWHRRHPLLQHHPVLVSLTLISVAILLAIVSYSADSLFPVLAFIGASPTVPGLLLACVLGTCGILTSIINIIEHVEHGRAYAVLSPEAKEQRYDL</sequence>
<feature type="transmembrane region" description="Helical" evidence="1">
    <location>
        <begin position="30"/>
        <end position="49"/>
    </location>
</feature>
<accession>A0A5A5TBL4</accession>
<evidence type="ECO:0000313" key="2">
    <source>
        <dbReference type="EMBL" id="GCF08871.1"/>
    </source>
</evidence>
<dbReference type="RefSeq" id="WP_149401842.1">
    <property type="nucleotide sequence ID" value="NZ_BIXY01000032.1"/>
</dbReference>
<dbReference type="OrthoDB" id="163295at2"/>
<keyword evidence="1" id="KW-0812">Transmembrane</keyword>
<proteinExistence type="predicted"/>
<dbReference type="EMBL" id="BIXY01000032">
    <property type="protein sequence ID" value="GCF08871.1"/>
    <property type="molecule type" value="Genomic_DNA"/>
</dbReference>
<organism evidence="2 3">
    <name type="scientific">Dictyobacter arantiisoli</name>
    <dbReference type="NCBI Taxonomy" id="2014874"/>
    <lineage>
        <taxon>Bacteria</taxon>
        <taxon>Bacillati</taxon>
        <taxon>Chloroflexota</taxon>
        <taxon>Ktedonobacteria</taxon>
        <taxon>Ktedonobacterales</taxon>
        <taxon>Dictyobacteraceae</taxon>
        <taxon>Dictyobacter</taxon>
    </lineage>
</organism>
<keyword evidence="3" id="KW-1185">Reference proteome</keyword>
<comment type="caution">
    <text evidence="2">The sequence shown here is derived from an EMBL/GenBank/DDBJ whole genome shotgun (WGS) entry which is preliminary data.</text>
</comment>
<feature type="transmembrane region" description="Helical" evidence="1">
    <location>
        <begin position="69"/>
        <end position="88"/>
    </location>
</feature>
<dbReference type="Proteomes" id="UP000322530">
    <property type="component" value="Unassembled WGS sequence"/>
</dbReference>
<evidence type="ECO:0000256" key="1">
    <source>
        <dbReference type="SAM" id="Phobius"/>
    </source>
</evidence>
<protein>
    <submittedName>
        <fullName evidence="2">Uncharacterized protein</fullName>
    </submittedName>
</protein>
<evidence type="ECO:0000313" key="3">
    <source>
        <dbReference type="Proteomes" id="UP000322530"/>
    </source>
</evidence>
<dbReference type="AlphaFoldDB" id="A0A5A5TBL4"/>
<gene>
    <name evidence="2" type="ORF">KDI_24350</name>
</gene>